<comment type="subcellular location">
    <subcellularLocation>
        <location evidence="5">Cell membrane</location>
        <topology evidence="5">Multi-pass membrane protein</topology>
    </subcellularLocation>
</comment>
<keyword evidence="4 5" id="KW-0472">Membrane</keyword>
<comment type="similarity">
    <text evidence="5">Belongs to the UPF0060 family.</text>
</comment>
<evidence type="ECO:0000256" key="4">
    <source>
        <dbReference type="ARBA" id="ARBA00023136"/>
    </source>
</evidence>
<dbReference type="PANTHER" id="PTHR36116">
    <property type="entry name" value="UPF0060 MEMBRANE PROTEIN YNFA"/>
    <property type="match status" value="1"/>
</dbReference>
<dbReference type="HAMAP" id="MF_00010">
    <property type="entry name" value="UPF0060"/>
    <property type="match status" value="1"/>
</dbReference>
<name>A0ABY7TP26_9SPHN</name>
<evidence type="ECO:0000313" key="7">
    <source>
        <dbReference type="Proteomes" id="UP001220395"/>
    </source>
</evidence>
<accession>A0ABY7TP26</accession>
<sequence length="109" mass="11511">MALTPILYIVAALAEIGGCFAFWAWARMGRSIGWLAPGLLSLACFAYLLTFVESDAAGRAYAAYGGLYIACALAWLWAVEGIAPDRWDVIGALVCLVGAAIILWGPRGG</sequence>
<dbReference type="Pfam" id="PF02694">
    <property type="entry name" value="UPF0060"/>
    <property type="match status" value="1"/>
</dbReference>
<dbReference type="InterPro" id="IPR003844">
    <property type="entry name" value="UPF0060"/>
</dbReference>
<keyword evidence="2 5" id="KW-0812">Transmembrane</keyword>
<protein>
    <submittedName>
        <fullName evidence="6">YnfA family protein</fullName>
    </submittedName>
</protein>
<evidence type="ECO:0000256" key="1">
    <source>
        <dbReference type="ARBA" id="ARBA00022475"/>
    </source>
</evidence>
<dbReference type="SUPFAM" id="SSF103481">
    <property type="entry name" value="Multidrug resistance efflux transporter EmrE"/>
    <property type="match status" value="1"/>
</dbReference>
<keyword evidence="3 5" id="KW-1133">Transmembrane helix</keyword>
<feature type="transmembrane region" description="Helical" evidence="5">
    <location>
        <begin position="58"/>
        <end position="77"/>
    </location>
</feature>
<dbReference type="Proteomes" id="UP001220395">
    <property type="component" value="Chromosome"/>
</dbReference>
<keyword evidence="1 5" id="KW-1003">Cell membrane</keyword>
<organism evidence="6 7">
    <name type="scientific">Sphingomonas naphthae</name>
    <dbReference type="NCBI Taxonomy" id="1813468"/>
    <lineage>
        <taxon>Bacteria</taxon>
        <taxon>Pseudomonadati</taxon>
        <taxon>Pseudomonadota</taxon>
        <taxon>Alphaproteobacteria</taxon>
        <taxon>Sphingomonadales</taxon>
        <taxon>Sphingomonadaceae</taxon>
        <taxon>Sphingomonas</taxon>
    </lineage>
</organism>
<dbReference type="EMBL" id="CP117411">
    <property type="protein sequence ID" value="WCT74986.1"/>
    <property type="molecule type" value="Genomic_DNA"/>
</dbReference>
<feature type="transmembrane region" description="Helical" evidence="5">
    <location>
        <begin position="6"/>
        <end position="25"/>
    </location>
</feature>
<proteinExistence type="inferred from homology"/>
<keyword evidence="7" id="KW-1185">Reference proteome</keyword>
<reference evidence="6 7" key="1">
    <citation type="submission" date="2023-02" db="EMBL/GenBank/DDBJ databases">
        <title>Genome sequence of Sphingomonas naphthae.</title>
        <authorList>
            <person name="Kim S."/>
            <person name="Heo J."/>
            <person name="Kwon S.-W."/>
        </authorList>
    </citation>
    <scope>NUCLEOTIDE SEQUENCE [LARGE SCALE GENOMIC DNA]</scope>
    <source>
        <strain evidence="6 7">KACC 18716</strain>
    </source>
</reference>
<evidence type="ECO:0000256" key="3">
    <source>
        <dbReference type="ARBA" id="ARBA00022989"/>
    </source>
</evidence>
<dbReference type="NCBIfam" id="NF002586">
    <property type="entry name" value="PRK02237.1"/>
    <property type="match status" value="1"/>
</dbReference>
<evidence type="ECO:0000313" key="6">
    <source>
        <dbReference type="EMBL" id="WCT74986.1"/>
    </source>
</evidence>
<evidence type="ECO:0000256" key="2">
    <source>
        <dbReference type="ARBA" id="ARBA00022692"/>
    </source>
</evidence>
<dbReference type="InterPro" id="IPR037185">
    <property type="entry name" value="EmrE-like"/>
</dbReference>
<gene>
    <name evidence="6" type="ORF">PQ455_07140</name>
</gene>
<feature type="transmembrane region" description="Helical" evidence="5">
    <location>
        <begin position="32"/>
        <end position="52"/>
    </location>
</feature>
<feature type="transmembrane region" description="Helical" evidence="5">
    <location>
        <begin position="89"/>
        <end position="106"/>
    </location>
</feature>
<evidence type="ECO:0000256" key="5">
    <source>
        <dbReference type="HAMAP-Rule" id="MF_00010"/>
    </source>
</evidence>
<dbReference type="PANTHER" id="PTHR36116:SF1">
    <property type="entry name" value="UPF0060 MEMBRANE PROTEIN YNFA"/>
    <property type="match status" value="1"/>
</dbReference>
<dbReference type="RefSeq" id="WP_273690465.1">
    <property type="nucleotide sequence ID" value="NZ_CP117411.1"/>
</dbReference>